<dbReference type="Pfam" id="PF02654">
    <property type="entry name" value="CobS"/>
    <property type="match status" value="1"/>
</dbReference>
<name>A0A1F4RCZ7_UNCSA</name>
<dbReference type="NCBIfam" id="TIGR00317">
    <property type="entry name" value="cobS"/>
    <property type="match status" value="1"/>
</dbReference>
<dbReference type="EMBL" id="METP01000029">
    <property type="protein sequence ID" value="OGC06061.1"/>
    <property type="molecule type" value="Genomic_DNA"/>
</dbReference>
<evidence type="ECO:0000256" key="7">
    <source>
        <dbReference type="ARBA" id="ARBA00022475"/>
    </source>
</evidence>
<comment type="caution">
    <text evidence="20">The sequence shown here is derived from an EMBL/GenBank/DDBJ whole genome shotgun (WGS) entry which is preliminary data.</text>
</comment>
<keyword evidence="10 19" id="KW-0812">Transmembrane</keyword>
<dbReference type="UniPathway" id="UPA00148">
    <property type="reaction ID" value="UER00238"/>
</dbReference>
<accession>A0A1F4RCZ7</accession>
<evidence type="ECO:0000256" key="6">
    <source>
        <dbReference type="ARBA" id="ARBA00015850"/>
    </source>
</evidence>
<evidence type="ECO:0000313" key="21">
    <source>
        <dbReference type="Proteomes" id="UP000176938"/>
    </source>
</evidence>
<dbReference type="PANTHER" id="PTHR34148:SF1">
    <property type="entry name" value="ADENOSYLCOBINAMIDE-GDP RIBAZOLETRANSFERASE"/>
    <property type="match status" value="1"/>
</dbReference>
<dbReference type="GO" id="GO:0051073">
    <property type="term" value="F:adenosylcobinamide-GDP ribazoletransferase activity"/>
    <property type="evidence" value="ECO:0007669"/>
    <property type="project" value="UniProtKB-UniRule"/>
</dbReference>
<keyword evidence="11 19" id="KW-0460">Magnesium</keyword>
<feature type="transmembrane region" description="Helical" evidence="19">
    <location>
        <begin position="105"/>
        <end position="124"/>
    </location>
</feature>
<evidence type="ECO:0000256" key="16">
    <source>
        <dbReference type="ARBA" id="ARBA00032853"/>
    </source>
</evidence>
<evidence type="ECO:0000256" key="9">
    <source>
        <dbReference type="ARBA" id="ARBA00022679"/>
    </source>
</evidence>
<evidence type="ECO:0000256" key="4">
    <source>
        <dbReference type="ARBA" id="ARBA00010561"/>
    </source>
</evidence>
<dbReference type="EC" id="2.7.8.26" evidence="5 19"/>
<evidence type="ECO:0000256" key="15">
    <source>
        <dbReference type="ARBA" id="ARBA00032605"/>
    </source>
</evidence>
<proteinExistence type="inferred from homology"/>
<dbReference type="Proteomes" id="UP000176938">
    <property type="component" value="Unassembled WGS sequence"/>
</dbReference>
<keyword evidence="12 19" id="KW-1133">Transmembrane helix</keyword>
<dbReference type="PANTHER" id="PTHR34148">
    <property type="entry name" value="ADENOSYLCOBINAMIDE-GDP RIBAZOLETRANSFERASE"/>
    <property type="match status" value="1"/>
</dbReference>
<evidence type="ECO:0000256" key="3">
    <source>
        <dbReference type="ARBA" id="ARBA00004663"/>
    </source>
</evidence>
<comment type="subcellular location">
    <subcellularLocation>
        <location evidence="2 19">Cell membrane</location>
        <topology evidence="2 19">Multi-pass membrane protein</topology>
    </subcellularLocation>
</comment>
<feature type="transmembrane region" description="Helical" evidence="19">
    <location>
        <begin position="32"/>
        <end position="51"/>
    </location>
</feature>
<dbReference type="GO" id="GO:0008818">
    <property type="term" value="F:cobalamin 5'-phosphate synthase activity"/>
    <property type="evidence" value="ECO:0007669"/>
    <property type="project" value="UniProtKB-UniRule"/>
</dbReference>
<dbReference type="GO" id="GO:0009236">
    <property type="term" value="P:cobalamin biosynthetic process"/>
    <property type="evidence" value="ECO:0007669"/>
    <property type="project" value="UniProtKB-UniRule"/>
</dbReference>
<evidence type="ECO:0000256" key="1">
    <source>
        <dbReference type="ARBA" id="ARBA00001946"/>
    </source>
</evidence>
<keyword evidence="9 19" id="KW-0808">Transferase</keyword>
<evidence type="ECO:0000256" key="10">
    <source>
        <dbReference type="ARBA" id="ARBA00022692"/>
    </source>
</evidence>
<evidence type="ECO:0000256" key="13">
    <source>
        <dbReference type="ARBA" id="ARBA00023136"/>
    </source>
</evidence>
<evidence type="ECO:0000256" key="8">
    <source>
        <dbReference type="ARBA" id="ARBA00022573"/>
    </source>
</evidence>
<evidence type="ECO:0000256" key="11">
    <source>
        <dbReference type="ARBA" id="ARBA00022842"/>
    </source>
</evidence>
<comment type="catalytic activity">
    <reaction evidence="17 19">
        <text>alpha-ribazole + adenosylcob(III)inamide-GDP = adenosylcob(III)alamin + GMP + H(+)</text>
        <dbReference type="Rhea" id="RHEA:16049"/>
        <dbReference type="ChEBI" id="CHEBI:10329"/>
        <dbReference type="ChEBI" id="CHEBI:15378"/>
        <dbReference type="ChEBI" id="CHEBI:18408"/>
        <dbReference type="ChEBI" id="CHEBI:58115"/>
        <dbReference type="ChEBI" id="CHEBI:60487"/>
        <dbReference type="EC" id="2.7.8.26"/>
    </reaction>
</comment>
<dbReference type="GO" id="GO:0005886">
    <property type="term" value="C:plasma membrane"/>
    <property type="evidence" value="ECO:0007669"/>
    <property type="project" value="UniProtKB-SubCell"/>
</dbReference>
<evidence type="ECO:0000256" key="18">
    <source>
        <dbReference type="ARBA" id="ARBA00049504"/>
    </source>
</evidence>
<comment type="pathway">
    <text evidence="3 19">Cofactor biosynthesis; adenosylcobalamin biosynthesis; adenosylcobalamin from cob(II)yrinate a,c-diamide: step 7/7.</text>
</comment>
<feature type="transmembrane region" description="Helical" evidence="19">
    <location>
        <begin position="58"/>
        <end position="77"/>
    </location>
</feature>
<keyword evidence="7 19" id="KW-1003">Cell membrane</keyword>
<reference evidence="20 21" key="1">
    <citation type="journal article" date="2016" name="Nat. Commun.">
        <title>Thousands of microbial genomes shed light on interconnected biogeochemical processes in an aquifer system.</title>
        <authorList>
            <person name="Anantharaman K."/>
            <person name="Brown C.T."/>
            <person name="Hug L.A."/>
            <person name="Sharon I."/>
            <person name="Castelle C.J."/>
            <person name="Probst A.J."/>
            <person name="Thomas B.C."/>
            <person name="Singh A."/>
            <person name="Wilkins M.J."/>
            <person name="Karaoz U."/>
            <person name="Brodie E.L."/>
            <person name="Williams K.H."/>
            <person name="Hubbard S.S."/>
            <person name="Banfield J.F."/>
        </authorList>
    </citation>
    <scope>NUCLEOTIDE SEQUENCE [LARGE SCALE GENOMIC DNA]</scope>
</reference>
<feature type="transmembrane region" description="Helical" evidence="19">
    <location>
        <begin position="176"/>
        <end position="209"/>
    </location>
</feature>
<sequence length="248" mass="26914">MIKSLLMAIQFLTRVPIPGQMDFKDIEKSMVFFPVVGLLLGGILVIVNLTLSPFLPRLSADVLLIITLILVTGALHLDGFADTIDGFYAGRSKEETLKIMRDAQIGAMGVISLICLLGLKLIALYQIPDTFKNISLLIMPVTGRWMMVLSGALSTYARPSGGLGESFTNRVGQKDFIYAGFLPIGLIVGLFWIRGIILMLLAIIFTLCLTGYIKRKIGGLTGDTLGAINESVEVMVLLSILTMAGFNL</sequence>
<evidence type="ECO:0000256" key="2">
    <source>
        <dbReference type="ARBA" id="ARBA00004651"/>
    </source>
</evidence>
<comment type="similarity">
    <text evidence="4 19">Belongs to the CobS family.</text>
</comment>
<organism evidence="20 21">
    <name type="scientific">candidate division WOR-1 bacterium RIFCSPLOWO2_02_FULL_46_20</name>
    <dbReference type="NCBI Taxonomy" id="1802567"/>
    <lineage>
        <taxon>Bacteria</taxon>
        <taxon>Bacillati</taxon>
        <taxon>Saganbacteria</taxon>
    </lineage>
</organism>
<evidence type="ECO:0000256" key="5">
    <source>
        <dbReference type="ARBA" id="ARBA00013200"/>
    </source>
</evidence>
<comment type="catalytic activity">
    <reaction evidence="18 19">
        <text>alpha-ribazole 5'-phosphate + adenosylcob(III)inamide-GDP = adenosylcob(III)alamin 5'-phosphate + GMP + H(+)</text>
        <dbReference type="Rhea" id="RHEA:23560"/>
        <dbReference type="ChEBI" id="CHEBI:15378"/>
        <dbReference type="ChEBI" id="CHEBI:57918"/>
        <dbReference type="ChEBI" id="CHEBI:58115"/>
        <dbReference type="ChEBI" id="CHEBI:60487"/>
        <dbReference type="ChEBI" id="CHEBI:60493"/>
        <dbReference type="EC" id="2.7.8.26"/>
    </reaction>
</comment>
<evidence type="ECO:0000256" key="19">
    <source>
        <dbReference type="HAMAP-Rule" id="MF_00719"/>
    </source>
</evidence>
<dbReference type="HAMAP" id="MF_00719">
    <property type="entry name" value="CobS"/>
    <property type="match status" value="1"/>
</dbReference>
<dbReference type="InterPro" id="IPR003805">
    <property type="entry name" value="CobS"/>
</dbReference>
<keyword evidence="13 19" id="KW-0472">Membrane</keyword>
<evidence type="ECO:0000256" key="12">
    <source>
        <dbReference type="ARBA" id="ARBA00022989"/>
    </source>
</evidence>
<evidence type="ECO:0000256" key="14">
    <source>
        <dbReference type="ARBA" id="ARBA00025228"/>
    </source>
</evidence>
<dbReference type="AlphaFoldDB" id="A0A1F4RCZ7"/>
<comment type="function">
    <text evidence="14 19">Joins adenosylcobinamide-GDP and alpha-ribazole to generate adenosylcobalamin (Ado-cobalamin). Also synthesizes adenosylcobalamin 5'-phosphate from adenosylcobinamide-GDP and alpha-ribazole 5'-phosphate.</text>
</comment>
<evidence type="ECO:0000256" key="17">
    <source>
        <dbReference type="ARBA" id="ARBA00048623"/>
    </source>
</evidence>
<evidence type="ECO:0000313" key="20">
    <source>
        <dbReference type="EMBL" id="OGC06061.1"/>
    </source>
</evidence>
<comment type="cofactor">
    <cofactor evidence="1 19">
        <name>Mg(2+)</name>
        <dbReference type="ChEBI" id="CHEBI:18420"/>
    </cofactor>
</comment>
<gene>
    <name evidence="19" type="primary">cobS</name>
    <name evidence="20" type="ORF">A3H38_04245</name>
</gene>
<protein>
    <recommendedName>
        <fullName evidence="6 19">Adenosylcobinamide-GDP ribazoletransferase</fullName>
        <ecNumber evidence="5 19">2.7.8.26</ecNumber>
    </recommendedName>
    <alternativeName>
        <fullName evidence="16 19">Cobalamin synthase</fullName>
    </alternativeName>
    <alternativeName>
        <fullName evidence="15 19">Cobalamin-5'-phosphate synthase</fullName>
    </alternativeName>
</protein>
<keyword evidence="8 19" id="KW-0169">Cobalamin biosynthesis</keyword>